<comment type="caution">
    <text evidence="4">The sequence shown here is derived from an EMBL/GenBank/DDBJ whole genome shotgun (WGS) entry which is preliminary data.</text>
</comment>
<dbReference type="PANTHER" id="PTHR45953">
    <property type="entry name" value="IDURONATE 2-SULFATASE"/>
    <property type="match status" value="1"/>
</dbReference>
<gene>
    <name evidence="4" type="ORF">FB561_5892</name>
</gene>
<dbReference type="GO" id="GO:0046872">
    <property type="term" value="F:metal ion binding"/>
    <property type="evidence" value="ECO:0007669"/>
    <property type="project" value="UniProtKB-KW"/>
</dbReference>
<dbReference type="GO" id="GO:0008484">
    <property type="term" value="F:sulfuric ester hydrolase activity"/>
    <property type="evidence" value="ECO:0007669"/>
    <property type="project" value="TreeGrafter"/>
</dbReference>
<evidence type="ECO:0000256" key="1">
    <source>
        <dbReference type="ARBA" id="ARBA00022723"/>
    </source>
</evidence>
<evidence type="ECO:0000313" key="5">
    <source>
        <dbReference type="Proteomes" id="UP000318380"/>
    </source>
</evidence>
<evidence type="ECO:0000259" key="3">
    <source>
        <dbReference type="Pfam" id="PF00884"/>
    </source>
</evidence>
<dbReference type="OrthoDB" id="9777306at2"/>
<dbReference type="InterPro" id="IPR017850">
    <property type="entry name" value="Alkaline_phosphatase_core_sf"/>
</dbReference>
<sequence>MTSPENQPGPAERPNVLLICTDQQRFDTIRAYGNDQVLTPNLDRLARDGVLFENCYVQNPVCAPSRATLMTSRYPHAHGLWANGVHLPDDERFFTKALADAGYDCGLVGKLHLSACKDGRLEPRHDDGFRVFRWAHDPYRGSSENQYHRWLQVAHPDLYAKALEEGGGGFDNLPTEAHYSRWIGNETIDYLRSSRDTSKPFCFIANFFDPHHGFGAPKEYLDRYDPDKLSRPVTRDGELDTKPPILTEASKESYGGHARGYTTYSEDELQETKAAYYAMVSLVDDEVGRILDALEDEGLADNTIVVFTSDHGEMLGDHQLMLKGPMMYDCAVRVPLIVRWPGQLPAGERRSELVQWIDLGPTLLEATGELPLPRGQGMSMLPLARGDEDAPTRGWALCEYRNSGHPYDPAVHTTMLRTGQWKLIAYHGAPATDRDRTGELYDLESDPDELTNLWDHPDHLGDRLRLQEHLLDVLVATEDRSQPRLAHY</sequence>
<dbReference type="PANTHER" id="PTHR45953:SF1">
    <property type="entry name" value="IDURONATE 2-SULFATASE"/>
    <property type="match status" value="1"/>
</dbReference>
<name>A0A561C0V0_9ACTN</name>
<keyword evidence="2" id="KW-0378">Hydrolase</keyword>
<dbReference type="SUPFAM" id="SSF53649">
    <property type="entry name" value="Alkaline phosphatase-like"/>
    <property type="match status" value="1"/>
</dbReference>
<dbReference type="InterPro" id="IPR000917">
    <property type="entry name" value="Sulfatase_N"/>
</dbReference>
<dbReference type="EMBL" id="VIVK01000001">
    <property type="protein sequence ID" value="TWD84698.1"/>
    <property type="molecule type" value="Genomic_DNA"/>
</dbReference>
<keyword evidence="5" id="KW-1185">Reference proteome</keyword>
<organism evidence="4 5">
    <name type="scientific">Kribbella amoyensis</name>
    <dbReference type="NCBI Taxonomy" id="996641"/>
    <lineage>
        <taxon>Bacteria</taxon>
        <taxon>Bacillati</taxon>
        <taxon>Actinomycetota</taxon>
        <taxon>Actinomycetes</taxon>
        <taxon>Propionibacteriales</taxon>
        <taxon>Kribbellaceae</taxon>
        <taxon>Kribbella</taxon>
    </lineage>
</organism>
<dbReference type="GO" id="GO:0005737">
    <property type="term" value="C:cytoplasm"/>
    <property type="evidence" value="ECO:0007669"/>
    <property type="project" value="TreeGrafter"/>
</dbReference>
<feature type="domain" description="Sulfatase N-terminal" evidence="3">
    <location>
        <begin position="14"/>
        <end position="368"/>
    </location>
</feature>
<dbReference type="AlphaFoldDB" id="A0A561C0V0"/>
<evidence type="ECO:0000313" key="4">
    <source>
        <dbReference type="EMBL" id="TWD84698.1"/>
    </source>
</evidence>
<proteinExistence type="predicted"/>
<dbReference type="Pfam" id="PF00884">
    <property type="entry name" value="Sulfatase"/>
    <property type="match status" value="1"/>
</dbReference>
<accession>A0A561C0V0</accession>
<reference evidence="4 5" key="1">
    <citation type="submission" date="2019-06" db="EMBL/GenBank/DDBJ databases">
        <title>Sequencing the genomes of 1000 actinobacteria strains.</title>
        <authorList>
            <person name="Klenk H.-P."/>
        </authorList>
    </citation>
    <scope>NUCLEOTIDE SEQUENCE [LARGE SCALE GENOMIC DNA]</scope>
    <source>
        <strain evidence="4 5">DSM 24683</strain>
    </source>
</reference>
<keyword evidence="1" id="KW-0479">Metal-binding</keyword>
<protein>
    <submittedName>
        <fullName evidence="4">Arylsulfatase A-like enzyme</fullName>
    </submittedName>
</protein>
<dbReference type="Gene3D" id="3.40.720.10">
    <property type="entry name" value="Alkaline Phosphatase, subunit A"/>
    <property type="match status" value="1"/>
</dbReference>
<dbReference type="Proteomes" id="UP000318380">
    <property type="component" value="Unassembled WGS sequence"/>
</dbReference>
<dbReference type="RefSeq" id="WP_145812263.1">
    <property type="nucleotide sequence ID" value="NZ_VIVK01000001.1"/>
</dbReference>
<evidence type="ECO:0000256" key="2">
    <source>
        <dbReference type="ARBA" id="ARBA00022801"/>
    </source>
</evidence>